<evidence type="ECO:0000313" key="2">
    <source>
        <dbReference type="EMBL" id="MBE1534183.1"/>
    </source>
</evidence>
<keyword evidence="3" id="KW-1185">Reference proteome</keyword>
<proteinExistence type="predicted"/>
<evidence type="ECO:0000256" key="1">
    <source>
        <dbReference type="SAM" id="MobiDB-lite"/>
    </source>
</evidence>
<accession>A0ABR9JUV9</accession>
<reference evidence="2 3" key="1">
    <citation type="submission" date="2020-10" db="EMBL/GenBank/DDBJ databases">
        <title>Sequencing the genomes of 1000 actinobacteria strains.</title>
        <authorList>
            <person name="Klenk H.-P."/>
        </authorList>
    </citation>
    <scope>NUCLEOTIDE SEQUENCE [LARGE SCALE GENOMIC DNA]</scope>
    <source>
        <strain evidence="2 3">DSM 46744</strain>
    </source>
</reference>
<dbReference type="Proteomes" id="UP000627838">
    <property type="component" value="Unassembled WGS sequence"/>
</dbReference>
<organism evidence="2 3">
    <name type="scientific">Actinomadura algeriensis</name>
    <dbReference type="NCBI Taxonomy" id="1679523"/>
    <lineage>
        <taxon>Bacteria</taxon>
        <taxon>Bacillati</taxon>
        <taxon>Actinomycetota</taxon>
        <taxon>Actinomycetes</taxon>
        <taxon>Streptosporangiales</taxon>
        <taxon>Thermomonosporaceae</taxon>
        <taxon>Actinomadura</taxon>
    </lineage>
</organism>
<protein>
    <submittedName>
        <fullName evidence="2">Uncharacterized protein</fullName>
    </submittedName>
</protein>
<feature type="region of interest" description="Disordered" evidence="1">
    <location>
        <begin position="1"/>
        <end position="38"/>
    </location>
</feature>
<gene>
    <name evidence="2" type="ORF">H4W34_004016</name>
</gene>
<sequence>MSEEPGPSEDGKSAAGRPAGAPAADGTGKPVAQGTFDSPNVEGATVDIAVMGLKAQGRLATLTVLLTPRMPADERRGRLVRIHGGPLTTSLIDPVNLKRYVPVADSTGATLQPSGMDTWLAHGNATALVYTFAAPPENVPAVNVQVGVWPTFRNIPVER</sequence>
<feature type="compositionally biased region" description="Low complexity" evidence="1">
    <location>
        <begin position="14"/>
        <end position="24"/>
    </location>
</feature>
<dbReference type="EMBL" id="JADBDZ010000001">
    <property type="protein sequence ID" value="MBE1534183.1"/>
    <property type="molecule type" value="Genomic_DNA"/>
</dbReference>
<evidence type="ECO:0000313" key="3">
    <source>
        <dbReference type="Proteomes" id="UP000627838"/>
    </source>
</evidence>
<comment type="caution">
    <text evidence="2">The sequence shown here is derived from an EMBL/GenBank/DDBJ whole genome shotgun (WGS) entry which is preliminary data.</text>
</comment>
<dbReference type="RefSeq" id="WP_192760602.1">
    <property type="nucleotide sequence ID" value="NZ_JADBDZ010000001.1"/>
</dbReference>
<name>A0ABR9JUV9_9ACTN</name>